<name>A0A517Q7S2_9PLAN</name>
<feature type="binding site" evidence="7">
    <location>
        <position position="118"/>
    </location>
    <ligand>
        <name>ATP</name>
        <dbReference type="ChEBI" id="CHEBI:30616"/>
    </ligand>
</feature>
<feature type="compositionally biased region" description="Basic and acidic residues" evidence="8">
    <location>
        <begin position="686"/>
        <end position="705"/>
    </location>
</feature>
<keyword evidence="4 7" id="KW-0547">Nucleotide-binding</keyword>
<dbReference type="EC" id="2.7.11.1" evidence="1"/>
<dbReference type="Proteomes" id="UP000315647">
    <property type="component" value="Chromosome"/>
</dbReference>
<keyword evidence="9" id="KW-0812">Transmembrane</keyword>
<dbReference type="Gene3D" id="3.30.200.20">
    <property type="entry name" value="Phosphorylase Kinase, domain 1"/>
    <property type="match status" value="1"/>
</dbReference>
<dbReference type="PROSITE" id="PS00107">
    <property type="entry name" value="PROTEIN_KINASE_ATP"/>
    <property type="match status" value="1"/>
</dbReference>
<dbReference type="InterPro" id="IPR008271">
    <property type="entry name" value="Ser/Thr_kinase_AS"/>
</dbReference>
<dbReference type="PROSITE" id="PS00108">
    <property type="entry name" value="PROTEIN_KINASE_ST"/>
    <property type="match status" value="1"/>
</dbReference>
<accession>A0A517Q7S2</accession>
<dbReference type="EMBL" id="CP037421">
    <property type="protein sequence ID" value="QDT27673.1"/>
    <property type="molecule type" value="Genomic_DNA"/>
</dbReference>
<sequence>MSQAEDNLTNTFIYRSEDPEDSRVIEISREYLSLLEAGKNPDKAAFIERYPELSEVISECLEGIDLAHSLSQHLTPQLSEMISRPLGDFKIIREIGRGGMATVYEATQLSLGRRVALKVLPFAASLDECQRQRFQIESQAAANLHHTNIVPVYAVGSERGMHYYAMQLIEGESLSEWLLRQKQELSGSQVAVSDSEKTPTEKPGSAADSQNQSKQIVNLSVSHTDHRKAKAWYQTIARIIAQVATGLEYAHQSGVVHRDIKPANLLIDVKGNAWITDFGLAQVSASSSVTRTGDVVGTLRYMSPEQLSGKRAMVDQRTDIYSLGATLYELLCLQPVFAANEHQQLLHNVLYDEPKPLRQVDRLIPVELETIVMKALAKVPGERYQSAAELAEDLQRFLDERPILARRPTYVDHGRKWLRRHPAVVVSSFVILLLGMVGLSVAMAAISEEERNTRAALNRESIRAHEAEQRLVLAQQAADDMIALAEFELSDNPFNESLRKKLLESALAHYQAVIKEQSDNPAALEKLRETRDRIEKILSDLIVLQADRYMHLMIEPDVLSDLGITPEQNQKIHELFDWRSAQMNKTIGESKNLSASSEISKSQFIQNRRVEESRLTQEGLNAILTKPQQKRLQQLSLRYQGAQALHETEVIQALNLTNAQRMAMRVIESEYHLRGGPRGDGPRGGPPEKGKGPDFHKPERDERKRGPGGPPPKKMVFPHREPRHWENDPEQLEHLLKVLTPEQRQKWETLIGPPFKGDFQEERDFFPGKDAPDRQPAV</sequence>
<dbReference type="CDD" id="cd14014">
    <property type="entry name" value="STKc_PknB_like"/>
    <property type="match status" value="1"/>
</dbReference>
<dbReference type="PANTHER" id="PTHR43289:SF34">
    <property type="entry name" value="SERINE_THREONINE-PROTEIN KINASE YBDM-RELATED"/>
    <property type="match status" value="1"/>
</dbReference>
<evidence type="ECO:0000259" key="10">
    <source>
        <dbReference type="PROSITE" id="PS50011"/>
    </source>
</evidence>
<dbReference type="InterPro" id="IPR017441">
    <property type="entry name" value="Protein_kinase_ATP_BS"/>
</dbReference>
<feature type="transmembrane region" description="Helical" evidence="9">
    <location>
        <begin position="423"/>
        <end position="446"/>
    </location>
</feature>
<keyword evidence="5 11" id="KW-0418">Kinase</keyword>
<feature type="region of interest" description="Disordered" evidence="8">
    <location>
        <begin position="671"/>
        <end position="729"/>
    </location>
</feature>
<feature type="region of interest" description="Disordered" evidence="8">
    <location>
        <begin position="750"/>
        <end position="778"/>
    </location>
</feature>
<dbReference type="SUPFAM" id="SSF56112">
    <property type="entry name" value="Protein kinase-like (PK-like)"/>
    <property type="match status" value="1"/>
</dbReference>
<feature type="region of interest" description="Disordered" evidence="8">
    <location>
        <begin position="188"/>
        <end position="214"/>
    </location>
</feature>
<gene>
    <name evidence="11" type="primary">prkC_13</name>
    <name evidence="11" type="ORF">Enr10x_29910</name>
</gene>
<dbReference type="Gene3D" id="1.10.510.10">
    <property type="entry name" value="Transferase(Phosphotransferase) domain 1"/>
    <property type="match status" value="1"/>
</dbReference>
<protein>
    <recommendedName>
        <fullName evidence="1">non-specific serine/threonine protein kinase</fullName>
        <ecNumber evidence="1">2.7.11.1</ecNumber>
    </recommendedName>
</protein>
<feature type="compositionally biased region" description="Basic and acidic residues" evidence="8">
    <location>
        <begin position="718"/>
        <end position="729"/>
    </location>
</feature>
<evidence type="ECO:0000256" key="8">
    <source>
        <dbReference type="SAM" id="MobiDB-lite"/>
    </source>
</evidence>
<dbReference type="GO" id="GO:0005524">
    <property type="term" value="F:ATP binding"/>
    <property type="evidence" value="ECO:0007669"/>
    <property type="project" value="UniProtKB-UniRule"/>
</dbReference>
<keyword evidence="9" id="KW-0472">Membrane</keyword>
<dbReference type="PROSITE" id="PS50011">
    <property type="entry name" value="PROTEIN_KINASE_DOM"/>
    <property type="match status" value="1"/>
</dbReference>
<keyword evidence="2" id="KW-0723">Serine/threonine-protein kinase</keyword>
<dbReference type="RefSeq" id="WP_145450279.1">
    <property type="nucleotide sequence ID" value="NZ_CP037421.1"/>
</dbReference>
<evidence type="ECO:0000256" key="9">
    <source>
        <dbReference type="SAM" id="Phobius"/>
    </source>
</evidence>
<dbReference type="PANTHER" id="PTHR43289">
    <property type="entry name" value="MITOGEN-ACTIVATED PROTEIN KINASE KINASE KINASE 20-RELATED"/>
    <property type="match status" value="1"/>
</dbReference>
<evidence type="ECO:0000256" key="4">
    <source>
        <dbReference type="ARBA" id="ARBA00022741"/>
    </source>
</evidence>
<dbReference type="AlphaFoldDB" id="A0A517Q7S2"/>
<evidence type="ECO:0000313" key="12">
    <source>
        <dbReference type="Proteomes" id="UP000315647"/>
    </source>
</evidence>
<evidence type="ECO:0000256" key="3">
    <source>
        <dbReference type="ARBA" id="ARBA00022679"/>
    </source>
</evidence>
<keyword evidence="9" id="KW-1133">Transmembrane helix</keyword>
<keyword evidence="12" id="KW-1185">Reference proteome</keyword>
<evidence type="ECO:0000256" key="6">
    <source>
        <dbReference type="ARBA" id="ARBA00022840"/>
    </source>
</evidence>
<dbReference type="GO" id="GO:0004674">
    <property type="term" value="F:protein serine/threonine kinase activity"/>
    <property type="evidence" value="ECO:0007669"/>
    <property type="project" value="UniProtKB-KW"/>
</dbReference>
<evidence type="ECO:0000256" key="1">
    <source>
        <dbReference type="ARBA" id="ARBA00012513"/>
    </source>
</evidence>
<reference evidence="11 12" key="1">
    <citation type="submission" date="2019-03" db="EMBL/GenBank/DDBJ databases">
        <title>Deep-cultivation of Planctomycetes and their phenomic and genomic characterization uncovers novel biology.</title>
        <authorList>
            <person name="Wiegand S."/>
            <person name="Jogler M."/>
            <person name="Boedeker C."/>
            <person name="Pinto D."/>
            <person name="Vollmers J."/>
            <person name="Rivas-Marin E."/>
            <person name="Kohn T."/>
            <person name="Peeters S.H."/>
            <person name="Heuer A."/>
            <person name="Rast P."/>
            <person name="Oberbeckmann S."/>
            <person name="Bunk B."/>
            <person name="Jeske O."/>
            <person name="Meyerdierks A."/>
            <person name="Storesund J.E."/>
            <person name="Kallscheuer N."/>
            <person name="Luecker S."/>
            <person name="Lage O.M."/>
            <person name="Pohl T."/>
            <person name="Merkel B.J."/>
            <person name="Hornburger P."/>
            <person name="Mueller R.-W."/>
            <person name="Bruemmer F."/>
            <person name="Labrenz M."/>
            <person name="Spormann A.M."/>
            <person name="Op den Camp H."/>
            <person name="Overmann J."/>
            <person name="Amann R."/>
            <person name="Jetten M.S.M."/>
            <person name="Mascher T."/>
            <person name="Medema M.H."/>
            <person name="Devos D.P."/>
            <person name="Kaster A.-K."/>
            <person name="Ovreas L."/>
            <person name="Rohde M."/>
            <person name="Galperin M.Y."/>
            <person name="Jogler C."/>
        </authorList>
    </citation>
    <scope>NUCLEOTIDE SEQUENCE [LARGE SCALE GENOMIC DNA]</scope>
    <source>
        <strain evidence="11 12">Enr10</strain>
    </source>
</reference>
<keyword evidence="3 11" id="KW-0808">Transferase</keyword>
<dbReference type="SMART" id="SM00220">
    <property type="entry name" value="S_TKc"/>
    <property type="match status" value="1"/>
</dbReference>
<evidence type="ECO:0000256" key="5">
    <source>
        <dbReference type="ARBA" id="ARBA00022777"/>
    </source>
</evidence>
<keyword evidence="6 7" id="KW-0067">ATP-binding</keyword>
<proteinExistence type="predicted"/>
<evidence type="ECO:0000256" key="2">
    <source>
        <dbReference type="ARBA" id="ARBA00022527"/>
    </source>
</evidence>
<organism evidence="11 12">
    <name type="scientific">Gimesia panareensis</name>
    <dbReference type="NCBI Taxonomy" id="2527978"/>
    <lineage>
        <taxon>Bacteria</taxon>
        <taxon>Pseudomonadati</taxon>
        <taxon>Planctomycetota</taxon>
        <taxon>Planctomycetia</taxon>
        <taxon>Planctomycetales</taxon>
        <taxon>Planctomycetaceae</taxon>
        <taxon>Gimesia</taxon>
    </lineage>
</organism>
<evidence type="ECO:0000256" key="7">
    <source>
        <dbReference type="PROSITE-ProRule" id="PRU10141"/>
    </source>
</evidence>
<dbReference type="FunFam" id="1.10.510.10:FF:000021">
    <property type="entry name" value="Serine/threonine protein kinase"/>
    <property type="match status" value="1"/>
</dbReference>
<dbReference type="Pfam" id="PF00069">
    <property type="entry name" value="Pkinase"/>
    <property type="match status" value="2"/>
</dbReference>
<dbReference type="InterPro" id="IPR011009">
    <property type="entry name" value="Kinase-like_dom_sf"/>
</dbReference>
<feature type="compositionally biased region" description="Basic and acidic residues" evidence="8">
    <location>
        <begin position="758"/>
        <end position="778"/>
    </location>
</feature>
<evidence type="ECO:0000313" key="11">
    <source>
        <dbReference type="EMBL" id="QDT27673.1"/>
    </source>
</evidence>
<dbReference type="InterPro" id="IPR000719">
    <property type="entry name" value="Prot_kinase_dom"/>
</dbReference>
<feature type="domain" description="Protein kinase" evidence="10">
    <location>
        <begin position="89"/>
        <end position="398"/>
    </location>
</feature>